<evidence type="ECO:0000256" key="1">
    <source>
        <dbReference type="SAM" id="Phobius"/>
    </source>
</evidence>
<protein>
    <recommendedName>
        <fullName evidence="4">Permuted papain-like amidase YaeF/Yiix C92 family enzyme</fullName>
    </recommendedName>
</protein>
<gene>
    <name evidence="2" type="ORF">JOF36_005893</name>
</gene>
<dbReference type="EMBL" id="JAGINU010000001">
    <property type="protein sequence ID" value="MBP2370197.1"/>
    <property type="molecule type" value="Genomic_DNA"/>
</dbReference>
<evidence type="ECO:0008006" key="4">
    <source>
        <dbReference type="Google" id="ProtNLM"/>
    </source>
</evidence>
<dbReference type="RefSeq" id="WP_210033254.1">
    <property type="nucleotide sequence ID" value="NZ_JAGINU010000001.1"/>
</dbReference>
<dbReference type="InterPro" id="IPR038765">
    <property type="entry name" value="Papain-like_cys_pep_sf"/>
</dbReference>
<name>A0ABS4W1W7_9PSEU</name>
<sequence length="177" mass="19148">MQVQPGDLFLLTTPGMPGRVIRLVTRSRVNHAGIVVDEAGTTVEAMPRGAMHGQVGPRHIIVRPPMSDVQRAMVVTAARRFVGTPYGFADIAALGLAWFGLRPAFIRRRIARSSRVICSQLVVLCLLAAGIRLYVDDRLPQDVTPGDLLELAVAAGWVLGADEVYPRSGGHPDDHKP</sequence>
<organism evidence="2 3">
    <name type="scientific">Pseudonocardia parietis</name>
    <dbReference type="NCBI Taxonomy" id="570936"/>
    <lineage>
        <taxon>Bacteria</taxon>
        <taxon>Bacillati</taxon>
        <taxon>Actinomycetota</taxon>
        <taxon>Actinomycetes</taxon>
        <taxon>Pseudonocardiales</taxon>
        <taxon>Pseudonocardiaceae</taxon>
        <taxon>Pseudonocardia</taxon>
    </lineage>
</organism>
<dbReference type="Gene3D" id="3.90.1720.10">
    <property type="entry name" value="endopeptidase domain like (from Nostoc punctiforme)"/>
    <property type="match status" value="1"/>
</dbReference>
<proteinExistence type="predicted"/>
<keyword evidence="3" id="KW-1185">Reference proteome</keyword>
<dbReference type="Proteomes" id="UP001519295">
    <property type="component" value="Unassembled WGS sequence"/>
</dbReference>
<keyword evidence="1" id="KW-0472">Membrane</keyword>
<evidence type="ECO:0000313" key="2">
    <source>
        <dbReference type="EMBL" id="MBP2370197.1"/>
    </source>
</evidence>
<dbReference type="SUPFAM" id="SSF54001">
    <property type="entry name" value="Cysteine proteinases"/>
    <property type="match status" value="1"/>
</dbReference>
<evidence type="ECO:0000313" key="3">
    <source>
        <dbReference type="Proteomes" id="UP001519295"/>
    </source>
</evidence>
<keyword evidence="1" id="KW-1133">Transmembrane helix</keyword>
<feature type="transmembrane region" description="Helical" evidence="1">
    <location>
        <begin position="117"/>
        <end position="135"/>
    </location>
</feature>
<accession>A0ABS4W1W7</accession>
<reference evidence="2 3" key="1">
    <citation type="submission" date="2021-03" db="EMBL/GenBank/DDBJ databases">
        <title>Sequencing the genomes of 1000 actinobacteria strains.</title>
        <authorList>
            <person name="Klenk H.-P."/>
        </authorList>
    </citation>
    <scope>NUCLEOTIDE SEQUENCE [LARGE SCALE GENOMIC DNA]</scope>
    <source>
        <strain evidence="2 3">DSM 45256</strain>
    </source>
</reference>
<feature type="transmembrane region" description="Helical" evidence="1">
    <location>
        <begin position="86"/>
        <end position="105"/>
    </location>
</feature>
<comment type="caution">
    <text evidence="2">The sequence shown here is derived from an EMBL/GenBank/DDBJ whole genome shotgun (WGS) entry which is preliminary data.</text>
</comment>
<keyword evidence="1" id="KW-0812">Transmembrane</keyword>